<evidence type="ECO:0000256" key="3">
    <source>
        <dbReference type="SAM" id="SignalP"/>
    </source>
</evidence>
<evidence type="ECO:0000313" key="6">
    <source>
        <dbReference type="WBParaSite" id="SRAE_X000027200.1"/>
    </source>
</evidence>
<organism evidence="4">
    <name type="scientific">Strongyloides ratti</name>
    <name type="common">Parasitic roundworm</name>
    <dbReference type="NCBI Taxonomy" id="34506"/>
    <lineage>
        <taxon>Eukaryota</taxon>
        <taxon>Metazoa</taxon>
        <taxon>Ecdysozoa</taxon>
        <taxon>Nematoda</taxon>
        <taxon>Chromadorea</taxon>
        <taxon>Rhabditida</taxon>
        <taxon>Tylenchina</taxon>
        <taxon>Panagrolaimomorpha</taxon>
        <taxon>Strongyloidoidea</taxon>
        <taxon>Strongyloididae</taxon>
        <taxon>Strongyloides</taxon>
    </lineage>
</organism>
<dbReference type="RefSeq" id="XP_024510138.1">
    <property type="nucleotide sequence ID" value="XM_024644595.1"/>
</dbReference>
<dbReference type="AlphaFoldDB" id="A0A090LRW0"/>
<name>A0A090LRW0_STRRB</name>
<evidence type="ECO:0000256" key="2">
    <source>
        <dbReference type="SAM" id="MobiDB-lite"/>
    </source>
</evidence>
<dbReference type="Proteomes" id="UP000035682">
    <property type="component" value="Unplaced"/>
</dbReference>
<feature type="region of interest" description="Disordered" evidence="2">
    <location>
        <begin position="144"/>
        <end position="174"/>
    </location>
</feature>
<proteinExistence type="predicted"/>
<feature type="coiled-coil region" evidence="1">
    <location>
        <begin position="88"/>
        <end position="115"/>
    </location>
</feature>
<reference evidence="6" key="2">
    <citation type="submission" date="2020-12" db="UniProtKB">
        <authorList>
            <consortium name="WormBaseParasite"/>
        </authorList>
    </citation>
    <scope>IDENTIFICATION</scope>
</reference>
<dbReference type="CTD" id="36383322"/>
<keyword evidence="3" id="KW-0732">Signal</keyword>
<dbReference type="GeneID" id="36383322"/>
<sequence>MSILSSFIVNVLLLFSLFSKSLEISDKNLIDSSNLKNEPLPIILNDEKDNNIIEKRKVSRKSKKFVSNGGQQINNINSDSKELFALSQQQLLSNNAQLQQQLQSIQSQLQQQLLSITAQLQQQLQSIQAQLSLLIMGFRIPQTTTGPPTLAPTTGPTPAPAPYTTTTTPQPPAPAYTYTPASISTRDIRQPSHSYTTPTYSTTKFTTRSFSQPTTNFYTNTNGYTSKASTPSGK</sequence>
<evidence type="ECO:0000313" key="4">
    <source>
        <dbReference type="EMBL" id="CEF70942.1"/>
    </source>
</evidence>
<evidence type="ECO:0000313" key="5">
    <source>
        <dbReference type="Proteomes" id="UP000035682"/>
    </source>
</evidence>
<evidence type="ECO:0000256" key="1">
    <source>
        <dbReference type="SAM" id="Coils"/>
    </source>
</evidence>
<dbReference type="WormBase" id="SRAE_X000027200">
    <property type="protein sequence ID" value="SRP06440"/>
    <property type="gene ID" value="WBGene00265828"/>
</dbReference>
<feature type="signal peptide" evidence="3">
    <location>
        <begin position="1"/>
        <end position="21"/>
    </location>
</feature>
<feature type="compositionally biased region" description="Low complexity" evidence="2">
    <location>
        <begin position="211"/>
        <end position="225"/>
    </location>
</feature>
<feature type="chain" id="PRO_5015031074" evidence="3">
    <location>
        <begin position="22"/>
        <end position="234"/>
    </location>
</feature>
<keyword evidence="1" id="KW-0175">Coiled coil</keyword>
<evidence type="ECO:0000313" key="7">
    <source>
        <dbReference type="WormBase" id="SRAE_X000027200"/>
    </source>
</evidence>
<dbReference type="WBParaSite" id="SRAE_X000027200.1">
    <property type="protein sequence ID" value="SRAE_X000027200.1"/>
    <property type="gene ID" value="WBGene00265828"/>
</dbReference>
<reference evidence="4 5" key="1">
    <citation type="submission" date="2014-09" db="EMBL/GenBank/DDBJ databases">
        <authorList>
            <person name="Martin A.A."/>
        </authorList>
    </citation>
    <scope>NUCLEOTIDE SEQUENCE</scope>
    <source>
        <strain evidence="5">ED321</strain>
        <strain evidence="4">ED321 Heterogonic</strain>
    </source>
</reference>
<accession>A0A090LRW0</accession>
<protein>
    <submittedName>
        <fullName evidence="4 6">Uncharacterized protein</fullName>
    </submittedName>
</protein>
<feature type="region of interest" description="Disordered" evidence="2">
    <location>
        <begin position="211"/>
        <end position="234"/>
    </location>
</feature>
<keyword evidence="5" id="KW-1185">Reference proteome</keyword>
<gene>
    <name evidence="4 6 7" type="ORF">SRAE_X000027200</name>
</gene>
<feature type="compositionally biased region" description="Low complexity" evidence="2">
    <location>
        <begin position="144"/>
        <end position="154"/>
    </location>
</feature>
<dbReference type="EMBL" id="LN609530">
    <property type="protein sequence ID" value="CEF70942.1"/>
    <property type="molecule type" value="Genomic_DNA"/>
</dbReference>